<evidence type="ECO:0000256" key="3">
    <source>
        <dbReference type="RuleBase" id="RU003788"/>
    </source>
</evidence>
<evidence type="ECO:0000256" key="4">
    <source>
        <dbReference type="SAM" id="MobiDB-lite"/>
    </source>
</evidence>
<dbReference type="InterPro" id="IPR023346">
    <property type="entry name" value="Lysozyme-like_dom_sf"/>
</dbReference>
<name>A0A6N8I437_9FIRM</name>
<dbReference type="Gene3D" id="2.30.30.40">
    <property type="entry name" value="SH3 Domains"/>
    <property type="match status" value="5"/>
</dbReference>
<dbReference type="InterPro" id="IPR003343">
    <property type="entry name" value="Big_2"/>
</dbReference>
<feature type="domain" description="SH3b" evidence="6">
    <location>
        <begin position="30"/>
        <end position="95"/>
    </location>
</feature>
<keyword evidence="3" id="KW-0326">Glycosidase</keyword>
<dbReference type="CDD" id="cd00174">
    <property type="entry name" value="SH3"/>
    <property type="match status" value="1"/>
</dbReference>
<dbReference type="PROSITE" id="PS51781">
    <property type="entry name" value="SH3B"/>
    <property type="match status" value="5"/>
</dbReference>
<dbReference type="Gene3D" id="2.60.40.1080">
    <property type="match status" value="1"/>
</dbReference>
<comment type="catalytic activity">
    <reaction evidence="3">
        <text>Hydrolysis of (1-&gt;4)-beta-linkages between N-acetylmuramic acid and N-acetyl-D-glucosamine residues in a peptidoglycan and between N-acetyl-D-glucosamine residues in chitodextrins.</text>
        <dbReference type="EC" id="3.2.1.17"/>
    </reaction>
</comment>
<dbReference type="GO" id="GO:0042742">
    <property type="term" value="P:defense response to bacterium"/>
    <property type="evidence" value="ECO:0007669"/>
    <property type="project" value="UniProtKB-KW"/>
</dbReference>
<dbReference type="SUPFAM" id="SSF49373">
    <property type="entry name" value="Invasin/intimin cell-adhesion fragments"/>
    <property type="match status" value="1"/>
</dbReference>
<keyword evidence="5" id="KW-0732">Signal</keyword>
<dbReference type="SUPFAM" id="SSF50044">
    <property type="entry name" value="SH3-domain"/>
    <property type="match status" value="1"/>
</dbReference>
<dbReference type="RefSeq" id="WP_166525163.1">
    <property type="nucleotide sequence ID" value="NZ_VWXL01000089.1"/>
</dbReference>
<dbReference type="EC" id="3.2.1.17" evidence="3"/>
<feature type="domain" description="SH3b" evidence="6">
    <location>
        <begin position="698"/>
        <end position="767"/>
    </location>
</feature>
<evidence type="ECO:0000256" key="1">
    <source>
        <dbReference type="ARBA" id="ARBA00022529"/>
    </source>
</evidence>
<dbReference type="Pfam" id="PF02368">
    <property type="entry name" value="Big_2"/>
    <property type="match status" value="1"/>
</dbReference>
<dbReference type="InterPro" id="IPR008964">
    <property type="entry name" value="Invasin/intimin_cell_adhesion"/>
</dbReference>
<evidence type="ECO:0000256" key="5">
    <source>
        <dbReference type="SAM" id="SignalP"/>
    </source>
</evidence>
<gene>
    <name evidence="7" type="ORF">CAFE_31050</name>
</gene>
<feature type="domain" description="SH3b" evidence="6">
    <location>
        <begin position="101"/>
        <end position="168"/>
    </location>
</feature>
<organism evidence="7 8">
    <name type="scientific">Caproicibacter fermentans</name>
    <dbReference type="NCBI Taxonomy" id="2576756"/>
    <lineage>
        <taxon>Bacteria</taxon>
        <taxon>Bacillati</taxon>
        <taxon>Bacillota</taxon>
        <taxon>Clostridia</taxon>
        <taxon>Eubacteriales</taxon>
        <taxon>Acutalibacteraceae</taxon>
        <taxon>Caproicibacter</taxon>
    </lineage>
</organism>
<dbReference type="GO" id="GO:0016998">
    <property type="term" value="P:cell wall macromolecule catabolic process"/>
    <property type="evidence" value="ECO:0007669"/>
    <property type="project" value="InterPro"/>
</dbReference>
<keyword evidence="8" id="KW-1185">Reference proteome</keyword>
<dbReference type="Gene3D" id="1.10.530.40">
    <property type="match status" value="1"/>
</dbReference>
<dbReference type="GO" id="GO:0009253">
    <property type="term" value="P:peptidoglycan catabolic process"/>
    <property type="evidence" value="ECO:0007669"/>
    <property type="project" value="InterPro"/>
</dbReference>
<dbReference type="AlphaFoldDB" id="A0A6N8I437"/>
<comment type="similarity">
    <text evidence="3">Belongs to the glycosyl hydrolase 24 family.</text>
</comment>
<dbReference type="SUPFAM" id="SSF53955">
    <property type="entry name" value="Lysozyme-like"/>
    <property type="match status" value="2"/>
</dbReference>
<keyword evidence="3" id="KW-0378">Hydrolase</keyword>
<reference evidence="7 8" key="1">
    <citation type="submission" date="2019-09" db="EMBL/GenBank/DDBJ databases">
        <title>Genome sequence of Clostridium sp. EA1.</title>
        <authorList>
            <person name="Poehlein A."/>
            <person name="Bengelsdorf F.R."/>
            <person name="Daniel R."/>
        </authorList>
    </citation>
    <scope>NUCLEOTIDE SEQUENCE [LARGE SCALE GENOMIC DNA]</scope>
    <source>
        <strain evidence="7 8">EA1</strain>
    </source>
</reference>
<dbReference type="InterPro" id="IPR023347">
    <property type="entry name" value="Lysozyme_dom_sf"/>
</dbReference>
<sequence length="837" mass="87551">MKKRTVLKKTISAVCAGCLVLFSFPLPFGAASAKAKTTDYLNLRRGAGTNTNVILTISKNTTVTVLDNSDAQWAKVQTSDGKTGYCFKQYLSFSSGSTTTSGSAAVTAKTTDNLNLRQDSSLSGKILMVLAKGSSLTVLDNSNSSWVKVQTQNGAQGWCSRAYLTVSGAAAPPETNTSSSAATAKTTDYLNLRSGAGMSNKVLLTLSKGVSVTVLDNSNSDWVKVRTQNGTQGWCSRKYLTVTGGTNTGTNSSSSTPPSSSSALSSQSSSSQPSSSSSSSGSNGSGGTDTETNSGVSGIKGATVTADVLRLREQANTSCKVLSNLVNGTSLQVLGAPASGWVKVQTPDGKTGYVSTDYVKIIYSDGTSTGGSTDTNQGGGTNASSLSLSSGSQTVPAGKTLYLKASTSPSNADVSWSSSNTSVATVINGYVTAVSKGSAVITATSGTETATCGVTVSDAEPVRTAYASPNIAGPGETVTLTAITDSSRDGVRFYVTKPTGITSSIDAVSSTQETTNGVTTKVWKASATFSDPGNYTVLAQSRAGGVYTTAGFTTSAYITKQADKSVTSSEELRVSDEMIQLISKWEGYRACVYTDTIASSQIPTIGYGCTLAANAEFYNGVSETEAWSMMVNRINGSSYTSELNKMIRNNGFLMNQYQADCLISFAYNVGSGYFNSSTEMDFIKIMKNAVRPPDFSSGTTYEATVTENTQVRSNSGIMSAQNASVTAGTAVVVTGGDFSDKKDGWYQIKLTDGTVGWVNSGYVSLANSSRLVHDLAYTNAYAMGTELIRWNQAGGKFYTGLFYRRLGEVNVYNYGDYSAARYNKYGYGYPSAAASLQ</sequence>
<dbReference type="SMART" id="SM00635">
    <property type="entry name" value="BID_2"/>
    <property type="match status" value="1"/>
</dbReference>
<dbReference type="InterPro" id="IPR052354">
    <property type="entry name" value="Cell_Wall_Dynamics_Protein"/>
</dbReference>
<feature type="signal peptide" evidence="5">
    <location>
        <begin position="1"/>
        <end position="30"/>
    </location>
</feature>
<keyword evidence="2 3" id="KW-0081">Bacteriolytic enzyme</keyword>
<evidence type="ECO:0000313" key="7">
    <source>
        <dbReference type="EMBL" id="MVB12370.1"/>
    </source>
</evidence>
<accession>A0A6N8I437</accession>
<dbReference type="GO" id="GO:0031640">
    <property type="term" value="P:killing of cells of another organism"/>
    <property type="evidence" value="ECO:0007669"/>
    <property type="project" value="UniProtKB-KW"/>
</dbReference>
<feature type="region of interest" description="Disordered" evidence="4">
    <location>
        <begin position="368"/>
        <end position="392"/>
    </location>
</feature>
<dbReference type="InterPro" id="IPR036028">
    <property type="entry name" value="SH3-like_dom_sf"/>
</dbReference>
<dbReference type="EMBL" id="VWXL01000089">
    <property type="protein sequence ID" value="MVB12370.1"/>
    <property type="molecule type" value="Genomic_DNA"/>
</dbReference>
<evidence type="ECO:0000259" key="6">
    <source>
        <dbReference type="PROSITE" id="PS51781"/>
    </source>
</evidence>
<dbReference type="PANTHER" id="PTHR34408:SF1">
    <property type="entry name" value="GLYCOSYL HYDROLASE FAMILY 19 DOMAIN-CONTAINING PROTEIN HI_1415"/>
    <property type="match status" value="1"/>
</dbReference>
<proteinExistence type="inferred from homology"/>
<dbReference type="InterPro" id="IPR002196">
    <property type="entry name" value="Glyco_hydro_24"/>
</dbReference>
<dbReference type="PANTHER" id="PTHR34408">
    <property type="entry name" value="FAMILY PROTEIN, PUTATIVE-RELATED"/>
    <property type="match status" value="1"/>
</dbReference>
<evidence type="ECO:0000256" key="2">
    <source>
        <dbReference type="ARBA" id="ARBA00022638"/>
    </source>
</evidence>
<dbReference type="Pfam" id="PF08239">
    <property type="entry name" value="SH3_3"/>
    <property type="match status" value="5"/>
</dbReference>
<dbReference type="GO" id="GO:0003796">
    <property type="term" value="F:lysozyme activity"/>
    <property type="evidence" value="ECO:0007669"/>
    <property type="project" value="UniProtKB-EC"/>
</dbReference>
<protein>
    <recommendedName>
        <fullName evidence="3">Lysozyme</fullName>
        <ecNumber evidence="3">3.2.1.17</ecNumber>
    </recommendedName>
</protein>
<feature type="region of interest" description="Disordered" evidence="4">
    <location>
        <begin position="245"/>
        <end position="298"/>
    </location>
</feature>
<comment type="caution">
    <text evidence="7">The sequence shown here is derived from an EMBL/GenBank/DDBJ whole genome shotgun (WGS) entry which is preliminary data.</text>
</comment>
<feature type="domain" description="SH3b" evidence="6">
    <location>
        <begin position="299"/>
        <end position="363"/>
    </location>
</feature>
<feature type="compositionally biased region" description="Low complexity" evidence="4">
    <location>
        <begin position="245"/>
        <end position="295"/>
    </location>
</feature>
<feature type="domain" description="SH3b" evidence="6">
    <location>
        <begin position="174"/>
        <end position="244"/>
    </location>
</feature>
<dbReference type="Proteomes" id="UP000469440">
    <property type="component" value="Unassembled WGS sequence"/>
</dbReference>
<evidence type="ECO:0000313" key="8">
    <source>
        <dbReference type="Proteomes" id="UP000469440"/>
    </source>
</evidence>
<feature type="chain" id="PRO_5026654375" description="Lysozyme" evidence="5">
    <location>
        <begin position="31"/>
        <end position="837"/>
    </location>
</feature>
<dbReference type="Pfam" id="PF00959">
    <property type="entry name" value="Phage_lysozyme"/>
    <property type="match status" value="1"/>
</dbReference>
<dbReference type="SMART" id="SM00287">
    <property type="entry name" value="SH3b"/>
    <property type="match status" value="5"/>
</dbReference>
<dbReference type="InterPro" id="IPR003646">
    <property type="entry name" value="SH3-like_bac-type"/>
</dbReference>
<keyword evidence="1 3" id="KW-0929">Antimicrobial</keyword>